<dbReference type="InterPro" id="IPR022488">
    <property type="entry name" value="PPK2-related"/>
</dbReference>
<dbReference type="EMBL" id="CP114014">
    <property type="protein sequence ID" value="XAY05611.1"/>
    <property type="molecule type" value="Genomic_DNA"/>
</dbReference>
<dbReference type="RefSeq" id="WP_354702116.1">
    <property type="nucleotide sequence ID" value="NZ_CP114014.1"/>
</dbReference>
<feature type="region of interest" description="Disordered" evidence="3">
    <location>
        <begin position="1"/>
        <end position="37"/>
    </location>
</feature>
<evidence type="ECO:0000256" key="2">
    <source>
        <dbReference type="ARBA" id="ARBA00022777"/>
    </source>
</evidence>
<dbReference type="GO" id="GO:0008976">
    <property type="term" value="F:polyphosphate kinase activity"/>
    <property type="evidence" value="ECO:0007669"/>
    <property type="project" value="InterPro"/>
</dbReference>
<evidence type="ECO:0000313" key="5">
    <source>
        <dbReference type="EMBL" id="XAY05611.1"/>
    </source>
</evidence>
<dbReference type="InterPro" id="IPR022300">
    <property type="entry name" value="PPK2-rel_1"/>
</dbReference>
<accession>A0AAU7AV95</accession>
<proteinExistence type="predicted"/>
<dbReference type="InterPro" id="IPR016898">
    <property type="entry name" value="Polyphosphate_phosphotransfera"/>
</dbReference>
<dbReference type="KEGG" id="parq:DSM112329_02469"/>
<feature type="domain" description="Polyphosphate kinase-2-related" evidence="4">
    <location>
        <begin position="35"/>
        <end position="258"/>
    </location>
</feature>
<organism evidence="5">
    <name type="scientific">Paraconexibacter sp. AEG42_29</name>
    <dbReference type="NCBI Taxonomy" id="2997339"/>
    <lineage>
        <taxon>Bacteria</taxon>
        <taxon>Bacillati</taxon>
        <taxon>Actinomycetota</taxon>
        <taxon>Thermoleophilia</taxon>
        <taxon>Solirubrobacterales</taxon>
        <taxon>Paraconexibacteraceae</taxon>
        <taxon>Paraconexibacter</taxon>
    </lineage>
</organism>
<dbReference type="PIRSF" id="PIRSF028756">
    <property type="entry name" value="PPK2_prd"/>
    <property type="match status" value="1"/>
</dbReference>
<dbReference type="EC" id="2.7.4.-" evidence="5"/>
<protein>
    <submittedName>
        <fullName evidence="5">Polyphosphate:AMP/ADP phosphotransferase</fullName>
        <ecNumber evidence="5">2.7.4.-</ecNumber>
    </submittedName>
</protein>
<dbReference type="InterPro" id="IPR027417">
    <property type="entry name" value="P-loop_NTPase"/>
</dbReference>
<dbReference type="SUPFAM" id="SSF52540">
    <property type="entry name" value="P-loop containing nucleoside triphosphate hydrolases"/>
    <property type="match status" value="1"/>
</dbReference>
<dbReference type="NCBIfam" id="TIGR03709">
    <property type="entry name" value="PPK2_rel_1"/>
    <property type="match status" value="1"/>
</dbReference>
<dbReference type="GO" id="GO:0006797">
    <property type="term" value="P:polyphosphate metabolic process"/>
    <property type="evidence" value="ECO:0007669"/>
    <property type="project" value="InterPro"/>
</dbReference>
<feature type="compositionally biased region" description="Basic residues" evidence="3">
    <location>
        <begin position="1"/>
        <end position="11"/>
    </location>
</feature>
<dbReference type="PANTHER" id="PTHR34383:SF3">
    <property type="entry name" value="POLYPHOSPHATE:AMP PHOSPHOTRANSFERASE"/>
    <property type="match status" value="1"/>
</dbReference>
<evidence type="ECO:0000259" key="4">
    <source>
        <dbReference type="Pfam" id="PF03976"/>
    </source>
</evidence>
<dbReference type="Gene3D" id="3.40.50.300">
    <property type="entry name" value="P-loop containing nucleotide triphosphate hydrolases"/>
    <property type="match status" value="1"/>
</dbReference>
<keyword evidence="1 5" id="KW-0808">Transferase</keyword>
<reference evidence="5" key="1">
    <citation type="submission" date="2022-12" db="EMBL/GenBank/DDBJ databases">
        <title>Paraconexibacter alkalitolerans sp. nov. and Baekduia alba sp. nov., isolated from soil and emended description of the genera Paraconexibacter (Chun et al., 2020) and Baekduia (An et al., 2020).</title>
        <authorList>
            <person name="Vieira S."/>
            <person name="Huber K.J."/>
            <person name="Geppert A."/>
            <person name="Wolf J."/>
            <person name="Neumann-Schaal M."/>
            <person name="Muesken M."/>
            <person name="Overmann J."/>
        </authorList>
    </citation>
    <scope>NUCLEOTIDE SEQUENCE</scope>
    <source>
        <strain evidence="5">AEG42_29</strain>
    </source>
</reference>
<dbReference type="AlphaFoldDB" id="A0AAU7AV95"/>
<dbReference type="Pfam" id="PF03976">
    <property type="entry name" value="PPK2"/>
    <property type="match status" value="1"/>
</dbReference>
<gene>
    <name evidence="5" type="ORF">DSM112329_02469</name>
</gene>
<name>A0AAU7AV95_9ACTN</name>
<sequence length="273" mass="30593">MPKHPSRRWRVPARTAPDLSAVDTRSTAGAPGDKGATKAACDTLRGRLTELQAALYAEGSRSLLIVLQAMDAGGKDGTIRAVFAGVNPQGVRVASFKAPTANELAHDFLWRVHAQTPADGEIAVFNRSHYEDVLITRVHALVPEAVWRARYRRIRAFEELLHGEGTEIVKIMLHISRDEQRERLQERIDDPAKRWKFNEADLAERRHWDDYQAAFTDAIAATSTTAAPWYVIPGDRNWYRNWAVLTVLVETLERMDPQFPPAPDGVEGLKIPA</sequence>
<keyword evidence="2" id="KW-0418">Kinase</keyword>
<evidence type="ECO:0000256" key="1">
    <source>
        <dbReference type="ARBA" id="ARBA00022679"/>
    </source>
</evidence>
<evidence type="ECO:0000256" key="3">
    <source>
        <dbReference type="SAM" id="MobiDB-lite"/>
    </source>
</evidence>
<dbReference type="PANTHER" id="PTHR34383">
    <property type="entry name" value="POLYPHOSPHATE:AMP PHOSPHOTRANSFERASE-RELATED"/>
    <property type="match status" value="1"/>
</dbReference>